<dbReference type="Proteomes" id="UP001203761">
    <property type="component" value="Unassembled WGS sequence"/>
</dbReference>
<dbReference type="EMBL" id="JAKNCJ010000004">
    <property type="protein sequence ID" value="MCL6423581.1"/>
    <property type="molecule type" value="Genomic_DNA"/>
</dbReference>
<keyword evidence="3 6" id="KW-0812">Transmembrane</keyword>
<feature type="transmembrane region" description="Helical" evidence="6">
    <location>
        <begin position="36"/>
        <end position="56"/>
    </location>
</feature>
<keyword evidence="5 6" id="KW-0472">Membrane</keyword>
<comment type="caution">
    <text evidence="7">The sequence shown here is derived from an EMBL/GenBank/DDBJ whole genome shotgun (WGS) entry which is preliminary data.</text>
</comment>
<dbReference type="PANTHER" id="PTHR30086">
    <property type="entry name" value="ARGININE EXPORTER PROTEIN ARGO"/>
    <property type="match status" value="1"/>
</dbReference>
<accession>A0ABT0R118</accession>
<feature type="transmembrane region" description="Helical" evidence="6">
    <location>
        <begin position="150"/>
        <end position="170"/>
    </location>
</feature>
<dbReference type="PANTHER" id="PTHR30086:SF20">
    <property type="entry name" value="ARGININE EXPORTER PROTEIN ARGO-RELATED"/>
    <property type="match status" value="1"/>
</dbReference>
<feature type="transmembrane region" description="Helical" evidence="6">
    <location>
        <begin position="6"/>
        <end position="29"/>
    </location>
</feature>
<sequence>MDPTAVAGFAVIAFALIAVPGPDWAFVLAAGARDHVVWPAVGGLMVGYLVLTAVVAVGIGPLIAAIPLAMTLLTVGGALYLLHIGVRTLRSSSHAADAVRPAGPLAASAAGYMRRGAMVSGLNPKSMLLFLAILPQFAHPGQSLPLPAQLAVLGCVYVVLTGLFCVPLGFASHQVLGARPTVARVTTIVSGIAMVLAGIALLAERIIQLAGAR</sequence>
<evidence type="ECO:0000256" key="4">
    <source>
        <dbReference type="ARBA" id="ARBA00022989"/>
    </source>
</evidence>
<proteinExistence type="predicted"/>
<feature type="transmembrane region" description="Helical" evidence="6">
    <location>
        <begin position="122"/>
        <end position="138"/>
    </location>
</feature>
<reference evidence="7" key="1">
    <citation type="submission" date="2022-02" db="EMBL/GenBank/DDBJ databases">
        <authorList>
            <person name="Lee M."/>
            <person name="Kim S.-J."/>
            <person name="Jung M.-Y."/>
        </authorList>
    </citation>
    <scope>NUCLEOTIDE SEQUENCE</scope>
    <source>
        <strain evidence="7">JHP9</strain>
    </source>
</reference>
<gene>
    <name evidence="7" type="ORF">Bequi_09320</name>
</gene>
<protein>
    <submittedName>
        <fullName evidence="7">LysE family translocator</fullName>
    </submittedName>
</protein>
<feature type="transmembrane region" description="Helical" evidence="6">
    <location>
        <begin position="62"/>
        <end position="82"/>
    </location>
</feature>
<evidence type="ECO:0000256" key="6">
    <source>
        <dbReference type="SAM" id="Phobius"/>
    </source>
</evidence>
<keyword evidence="2" id="KW-1003">Cell membrane</keyword>
<evidence type="ECO:0000256" key="3">
    <source>
        <dbReference type="ARBA" id="ARBA00022692"/>
    </source>
</evidence>
<comment type="subcellular location">
    <subcellularLocation>
        <location evidence="1">Cell membrane</location>
        <topology evidence="1">Multi-pass membrane protein</topology>
    </subcellularLocation>
</comment>
<dbReference type="InterPro" id="IPR001123">
    <property type="entry name" value="LeuE-type"/>
</dbReference>
<evidence type="ECO:0000313" key="8">
    <source>
        <dbReference type="Proteomes" id="UP001203761"/>
    </source>
</evidence>
<keyword evidence="4 6" id="KW-1133">Transmembrane helix</keyword>
<keyword evidence="8" id="KW-1185">Reference proteome</keyword>
<organism evidence="7 8">
    <name type="scientific">Brachybacterium equifaecis</name>
    <dbReference type="NCBI Taxonomy" id="2910770"/>
    <lineage>
        <taxon>Bacteria</taxon>
        <taxon>Bacillati</taxon>
        <taxon>Actinomycetota</taxon>
        <taxon>Actinomycetes</taxon>
        <taxon>Micrococcales</taxon>
        <taxon>Dermabacteraceae</taxon>
        <taxon>Brachybacterium</taxon>
    </lineage>
</organism>
<name>A0ABT0R118_9MICO</name>
<dbReference type="RefSeq" id="WP_249737662.1">
    <property type="nucleotide sequence ID" value="NZ_JAKNCJ010000004.1"/>
</dbReference>
<dbReference type="Pfam" id="PF01810">
    <property type="entry name" value="LysE"/>
    <property type="match status" value="1"/>
</dbReference>
<evidence type="ECO:0000256" key="5">
    <source>
        <dbReference type="ARBA" id="ARBA00023136"/>
    </source>
</evidence>
<evidence type="ECO:0000256" key="2">
    <source>
        <dbReference type="ARBA" id="ARBA00022475"/>
    </source>
</evidence>
<feature type="transmembrane region" description="Helical" evidence="6">
    <location>
        <begin position="182"/>
        <end position="203"/>
    </location>
</feature>
<evidence type="ECO:0000313" key="7">
    <source>
        <dbReference type="EMBL" id="MCL6423581.1"/>
    </source>
</evidence>
<evidence type="ECO:0000256" key="1">
    <source>
        <dbReference type="ARBA" id="ARBA00004651"/>
    </source>
</evidence>